<gene>
    <name evidence="7" type="ORF">M1R53_05525</name>
</gene>
<dbReference type="EMBL" id="CP096649">
    <property type="protein sequence ID" value="UQK58698.1"/>
    <property type="molecule type" value="Genomic_DNA"/>
</dbReference>
<evidence type="ECO:0000256" key="5">
    <source>
        <dbReference type="ARBA" id="ARBA00049660"/>
    </source>
</evidence>
<feature type="transmembrane region" description="Helical" evidence="6">
    <location>
        <begin position="66"/>
        <end position="93"/>
    </location>
</feature>
<reference evidence="7" key="1">
    <citation type="submission" date="2022-04" db="EMBL/GenBank/DDBJ databases">
        <title>Complete genome sequences of Ezakiella coagulans and Fenollaria massiliensis.</title>
        <authorList>
            <person name="France M.T."/>
            <person name="Clifford J."/>
            <person name="Narina S."/>
            <person name="Rutt L."/>
            <person name="Ravel J."/>
        </authorList>
    </citation>
    <scope>NUCLEOTIDE SEQUENCE</scope>
    <source>
        <strain evidence="7">C0061C2</strain>
    </source>
</reference>
<keyword evidence="8" id="KW-1185">Reference proteome</keyword>
<dbReference type="GO" id="GO:0005886">
    <property type="term" value="C:plasma membrane"/>
    <property type="evidence" value="ECO:0007669"/>
    <property type="project" value="TreeGrafter"/>
</dbReference>
<name>A0A9E7DID1_9FIRM</name>
<evidence type="ECO:0000313" key="8">
    <source>
        <dbReference type="Proteomes" id="UP000831151"/>
    </source>
</evidence>
<dbReference type="RefSeq" id="WP_249242284.1">
    <property type="nucleotide sequence ID" value="NZ_CP096649.1"/>
</dbReference>
<dbReference type="AlphaFoldDB" id="A0A9E7DID1"/>
<feature type="transmembrane region" description="Helical" evidence="6">
    <location>
        <begin position="113"/>
        <end position="133"/>
    </location>
</feature>
<evidence type="ECO:0000256" key="1">
    <source>
        <dbReference type="ARBA" id="ARBA00004141"/>
    </source>
</evidence>
<accession>A0A9E7DID1</accession>
<protein>
    <submittedName>
        <fullName evidence="7">Formate/nitrite transporter family protein</fullName>
    </submittedName>
</protein>
<evidence type="ECO:0000256" key="6">
    <source>
        <dbReference type="SAM" id="Phobius"/>
    </source>
</evidence>
<dbReference type="PROSITE" id="PS01005">
    <property type="entry name" value="FORMATE_NITRITE_TP_1"/>
    <property type="match status" value="1"/>
</dbReference>
<dbReference type="Gene3D" id="1.20.1080.10">
    <property type="entry name" value="Glycerol uptake facilitator protein"/>
    <property type="match status" value="1"/>
</dbReference>
<dbReference type="GO" id="GO:0015513">
    <property type="term" value="F:high-affinity secondary active nitrite transmembrane transporter activity"/>
    <property type="evidence" value="ECO:0007669"/>
    <property type="project" value="TreeGrafter"/>
</dbReference>
<feature type="transmembrane region" description="Helical" evidence="6">
    <location>
        <begin position="31"/>
        <end position="54"/>
    </location>
</feature>
<dbReference type="Pfam" id="PF01226">
    <property type="entry name" value="Form_Nir_trans"/>
    <property type="match status" value="1"/>
</dbReference>
<sequence>MEKENFSPKEILSMTLANGVNKTKLKTRAQFFLGVLAGMYIALGGASSTIVNNLGKGFNPQITKILVGLTFTIGIVAVVVGGAELFTGNILMFGATLDKRTKLGNLLYNWLKVYLYNFIGALLIVAIVFYSNILSDGTKELFVNIYNAKTSQGFLELFVKGIGCNILVCLSVWLATASKEITAKVFASAFPVAIFIICGFEHCVANMFYLPIAMMISGTCDILAVLHNLVPVTLGNIVGGMILITFYYYAYKE</sequence>
<dbReference type="Proteomes" id="UP000831151">
    <property type="component" value="Chromosome"/>
</dbReference>
<dbReference type="InterPro" id="IPR023271">
    <property type="entry name" value="Aquaporin-like"/>
</dbReference>
<feature type="transmembrane region" description="Helical" evidence="6">
    <location>
        <begin position="232"/>
        <end position="251"/>
    </location>
</feature>
<dbReference type="InterPro" id="IPR024002">
    <property type="entry name" value="For/NO2_transpt_CS"/>
</dbReference>
<feature type="transmembrane region" description="Helical" evidence="6">
    <location>
        <begin position="154"/>
        <end position="175"/>
    </location>
</feature>
<keyword evidence="4 6" id="KW-0472">Membrane</keyword>
<feature type="transmembrane region" description="Helical" evidence="6">
    <location>
        <begin position="181"/>
        <end position="200"/>
    </location>
</feature>
<dbReference type="InterPro" id="IPR000292">
    <property type="entry name" value="For/NO2_transpt"/>
</dbReference>
<evidence type="ECO:0000313" key="7">
    <source>
        <dbReference type="EMBL" id="UQK58698.1"/>
    </source>
</evidence>
<keyword evidence="3 6" id="KW-1133">Transmembrane helix</keyword>
<dbReference type="PANTHER" id="PTHR30520">
    <property type="entry name" value="FORMATE TRANSPORTER-RELATED"/>
    <property type="match status" value="1"/>
</dbReference>
<keyword evidence="2 6" id="KW-0812">Transmembrane</keyword>
<evidence type="ECO:0000256" key="4">
    <source>
        <dbReference type="ARBA" id="ARBA00023136"/>
    </source>
</evidence>
<organism evidence="7 8">
    <name type="scientific">Fenollaria massiliensis</name>
    <dbReference type="NCBI Taxonomy" id="938288"/>
    <lineage>
        <taxon>Bacteria</taxon>
        <taxon>Bacillati</taxon>
        <taxon>Bacillota</taxon>
        <taxon>Clostridia</taxon>
        <taxon>Eubacteriales</taxon>
        <taxon>Fenollaria</taxon>
    </lineage>
</organism>
<proteinExistence type="inferred from homology"/>
<comment type="subcellular location">
    <subcellularLocation>
        <location evidence="1">Membrane</location>
        <topology evidence="1">Multi-pass membrane protein</topology>
    </subcellularLocation>
</comment>
<comment type="similarity">
    <text evidence="5">Belongs to the FNT transporter (TC 1.A.16) family.</text>
</comment>
<dbReference type="GO" id="GO:0015707">
    <property type="term" value="P:nitrite transport"/>
    <property type="evidence" value="ECO:0007669"/>
    <property type="project" value="TreeGrafter"/>
</dbReference>
<evidence type="ECO:0000256" key="2">
    <source>
        <dbReference type="ARBA" id="ARBA00022692"/>
    </source>
</evidence>
<dbReference type="PANTHER" id="PTHR30520:SF6">
    <property type="entry name" value="FORMATE_NITRATE FAMILY TRANSPORTER (EUROFUNG)"/>
    <property type="match status" value="1"/>
</dbReference>
<dbReference type="KEGG" id="fms:M1R53_05525"/>
<evidence type="ECO:0000256" key="3">
    <source>
        <dbReference type="ARBA" id="ARBA00022989"/>
    </source>
</evidence>